<feature type="transmembrane region" description="Helical" evidence="5">
    <location>
        <begin position="388"/>
        <end position="408"/>
    </location>
</feature>
<comment type="caution">
    <text evidence="7">The sequence shown here is derived from an EMBL/GenBank/DDBJ whole genome shotgun (WGS) entry which is preliminary data.</text>
</comment>
<evidence type="ECO:0000313" key="8">
    <source>
        <dbReference type="Proteomes" id="UP000519023"/>
    </source>
</evidence>
<keyword evidence="2 5" id="KW-0812">Transmembrane</keyword>
<evidence type="ECO:0000256" key="1">
    <source>
        <dbReference type="ARBA" id="ARBA00004141"/>
    </source>
</evidence>
<evidence type="ECO:0000256" key="5">
    <source>
        <dbReference type="SAM" id="Phobius"/>
    </source>
</evidence>
<reference evidence="7 8" key="1">
    <citation type="submission" date="2020-04" db="EMBL/GenBank/DDBJ databases">
        <title>Sphingobium sp. AR-3-1 isolated from Arctic soil.</title>
        <authorList>
            <person name="Dahal R.H."/>
            <person name="Chaudhary D.K."/>
        </authorList>
    </citation>
    <scope>NUCLEOTIDE SEQUENCE [LARGE SCALE GENOMIC DNA]</scope>
    <source>
        <strain evidence="7 8">AR-3-1</strain>
    </source>
</reference>
<evidence type="ECO:0000313" key="7">
    <source>
        <dbReference type="EMBL" id="NML12824.1"/>
    </source>
</evidence>
<dbReference type="SUPFAM" id="SSF103473">
    <property type="entry name" value="MFS general substrate transporter"/>
    <property type="match status" value="1"/>
</dbReference>
<dbReference type="GO" id="GO:0046943">
    <property type="term" value="F:carboxylic acid transmembrane transporter activity"/>
    <property type="evidence" value="ECO:0007669"/>
    <property type="project" value="TreeGrafter"/>
</dbReference>
<keyword evidence="3 5" id="KW-1133">Transmembrane helix</keyword>
<feature type="transmembrane region" description="Helical" evidence="5">
    <location>
        <begin position="65"/>
        <end position="85"/>
    </location>
</feature>
<feature type="transmembrane region" description="Helical" evidence="5">
    <location>
        <begin position="297"/>
        <end position="316"/>
    </location>
</feature>
<feature type="transmembrane region" description="Helical" evidence="5">
    <location>
        <begin position="325"/>
        <end position="346"/>
    </location>
</feature>
<feature type="transmembrane region" description="Helical" evidence="5">
    <location>
        <begin position="185"/>
        <end position="204"/>
    </location>
</feature>
<dbReference type="RefSeq" id="WP_169575155.1">
    <property type="nucleotide sequence ID" value="NZ_JABBFV010000027.1"/>
</dbReference>
<dbReference type="Pfam" id="PF07690">
    <property type="entry name" value="MFS_1"/>
    <property type="match status" value="1"/>
</dbReference>
<feature type="transmembrane region" description="Helical" evidence="5">
    <location>
        <begin position="28"/>
        <end position="53"/>
    </location>
</feature>
<protein>
    <submittedName>
        <fullName evidence="7">MFS transporter</fullName>
    </submittedName>
</protein>
<sequence length="446" mass="45807">MAVTSTTALPADDPRSILAVQPMRLPQVVAIAICFLLNALDGFDILAVTFAAPGIARQWSVGNDTIGLVISAGLAGMVVGSLTLGQLADRIGRRPQILLCLAIMVGGMFASAFAPNVVALCLLRAFTGLGLGAVLAAVNAVSAEFANRRRRDLAVSIMAAGYPVGGIVGGWGAAQLLKSHGWESIFLAGAGATALMVPLVLLLLPESVAWLATRHGPAALPRINAILRHLGQPQAGQVRIVDEPKASMGQLFATRYRATTVALIFMYGLHMMTFYYALGWAPSLVVALGFDPSRATIVSVFMNMGGAIGGLTLGFLSPRLGLRPLVIVGLGGAAVAVAAFGAVPAAMVWLQVAAFILGFLANGSVVGLYALIANIYPTTLRATGTGTVIGFGRMGAALGPFIAGQLLAVGAGRGVTSLLLALGSAVAALVLLLSRLRPADEETHQS</sequence>
<dbReference type="InterPro" id="IPR020846">
    <property type="entry name" value="MFS_dom"/>
</dbReference>
<feature type="transmembrane region" description="Helical" evidence="5">
    <location>
        <begin position="352"/>
        <end position="376"/>
    </location>
</feature>
<dbReference type="GO" id="GO:0005886">
    <property type="term" value="C:plasma membrane"/>
    <property type="evidence" value="ECO:0007669"/>
    <property type="project" value="TreeGrafter"/>
</dbReference>
<accession>A0A7X9WZL5</accession>
<dbReference type="Gene3D" id="1.20.1250.20">
    <property type="entry name" value="MFS general substrate transporter like domains"/>
    <property type="match status" value="1"/>
</dbReference>
<feature type="transmembrane region" description="Helical" evidence="5">
    <location>
        <begin position="414"/>
        <end position="433"/>
    </location>
</feature>
<keyword evidence="8" id="KW-1185">Reference proteome</keyword>
<evidence type="ECO:0000256" key="2">
    <source>
        <dbReference type="ARBA" id="ARBA00022692"/>
    </source>
</evidence>
<dbReference type="InterPro" id="IPR036259">
    <property type="entry name" value="MFS_trans_sf"/>
</dbReference>
<dbReference type="AlphaFoldDB" id="A0A7X9WZL5"/>
<evidence type="ECO:0000256" key="4">
    <source>
        <dbReference type="ARBA" id="ARBA00023136"/>
    </source>
</evidence>
<feature type="transmembrane region" description="Helical" evidence="5">
    <location>
        <begin position="97"/>
        <end position="116"/>
    </location>
</feature>
<keyword evidence="4 5" id="KW-0472">Membrane</keyword>
<name>A0A7X9WZL5_9SPHN</name>
<feature type="transmembrane region" description="Helical" evidence="5">
    <location>
        <begin position="122"/>
        <end position="141"/>
    </location>
</feature>
<organism evidence="7 8">
    <name type="scientific">Sphingobium psychrophilum</name>
    <dbReference type="NCBI Taxonomy" id="2728834"/>
    <lineage>
        <taxon>Bacteria</taxon>
        <taxon>Pseudomonadati</taxon>
        <taxon>Pseudomonadota</taxon>
        <taxon>Alphaproteobacteria</taxon>
        <taxon>Sphingomonadales</taxon>
        <taxon>Sphingomonadaceae</taxon>
        <taxon>Sphingobium</taxon>
    </lineage>
</organism>
<dbReference type="PANTHER" id="PTHR23508:SF10">
    <property type="entry name" value="CARBOXYLIC ACID TRANSPORTER PROTEIN HOMOLOG"/>
    <property type="match status" value="1"/>
</dbReference>
<evidence type="ECO:0000259" key="6">
    <source>
        <dbReference type="PROSITE" id="PS50850"/>
    </source>
</evidence>
<feature type="transmembrane region" description="Helical" evidence="5">
    <location>
        <begin position="153"/>
        <end position="173"/>
    </location>
</feature>
<feature type="transmembrane region" description="Helical" evidence="5">
    <location>
        <begin position="258"/>
        <end position="277"/>
    </location>
</feature>
<evidence type="ECO:0000256" key="3">
    <source>
        <dbReference type="ARBA" id="ARBA00022989"/>
    </source>
</evidence>
<dbReference type="InterPro" id="IPR011701">
    <property type="entry name" value="MFS"/>
</dbReference>
<comment type="subcellular location">
    <subcellularLocation>
        <location evidence="1">Membrane</location>
        <topology evidence="1">Multi-pass membrane protein</topology>
    </subcellularLocation>
</comment>
<feature type="domain" description="Major facilitator superfamily (MFS) profile" evidence="6">
    <location>
        <begin position="30"/>
        <end position="439"/>
    </location>
</feature>
<proteinExistence type="predicted"/>
<dbReference type="EMBL" id="JABBFV010000027">
    <property type="protein sequence ID" value="NML12824.1"/>
    <property type="molecule type" value="Genomic_DNA"/>
</dbReference>
<dbReference type="Proteomes" id="UP000519023">
    <property type="component" value="Unassembled WGS sequence"/>
</dbReference>
<dbReference type="PANTHER" id="PTHR23508">
    <property type="entry name" value="CARBOXYLIC ACID TRANSPORTER PROTEIN HOMOLOG"/>
    <property type="match status" value="1"/>
</dbReference>
<gene>
    <name evidence="7" type="ORF">HHL08_22270</name>
</gene>
<dbReference type="PROSITE" id="PS50850">
    <property type="entry name" value="MFS"/>
    <property type="match status" value="1"/>
</dbReference>